<feature type="transmembrane region" description="Helical" evidence="1">
    <location>
        <begin position="52"/>
        <end position="74"/>
    </location>
</feature>
<dbReference type="EMBL" id="AP025591">
    <property type="protein sequence ID" value="BDG01586.1"/>
    <property type="molecule type" value="Genomic_DNA"/>
</dbReference>
<feature type="transmembrane region" description="Helical" evidence="1">
    <location>
        <begin position="21"/>
        <end position="40"/>
    </location>
</feature>
<organism evidence="2 3">
    <name type="scientific">Anaeromyxobacter oryzae</name>
    <dbReference type="NCBI Taxonomy" id="2918170"/>
    <lineage>
        <taxon>Bacteria</taxon>
        <taxon>Pseudomonadati</taxon>
        <taxon>Myxococcota</taxon>
        <taxon>Myxococcia</taxon>
        <taxon>Myxococcales</taxon>
        <taxon>Cystobacterineae</taxon>
        <taxon>Anaeromyxobacteraceae</taxon>
        <taxon>Anaeromyxobacter</taxon>
    </lineage>
</organism>
<name>A0ABM7WQ48_9BACT</name>
<evidence type="ECO:0000313" key="2">
    <source>
        <dbReference type="EMBL" id="BDG01586.1"/>
    </source>
</evidence>
<sequence length="171" mass="18341">MQLLVAVHREQGRVSVVLRPYRRWGMVWVFLAVVVVTVALRSGVRVPEFVGAGLLGIAACATYGAALATAWYLVGREVVTATPASITIEHFIIRRRRTEQYSAGKVMNLRAQAAGRVMRRGRLVRALAALAFEHDGETVRFAVGLAGAEADAVLADLQSGLMTPGGSAARV</sequence>
<evidence type="ECO:0000256" key="1">
    <source>
        <dbReference type="SAM" id="Phobius"/>
    </source>
</evidence>
<evidence type="ECO:0008006" key="4">
    <source>
        <dbReference type="Google" id="ProtNLM"/>
    </source>
</evidence>
<evidence type="ECO:0000313" key="3">
    <source>
        <dbReference type="Proteomes" id="UP001162891"/>
    </source>
</evidence>
<dbReference type="RefSeq" id="WP_248358258.1">
    <property type="nucleotide sequence ID" value="NZ_AP025591.1"/>
</dbReference>
<keyword evidence="1" id="KW-0472">Membrane</keyword>
<accession>A0ABM7WQ48</accession>
<keyword evidence="1" id="KW-1133">Transmembrane helix</keyword>
<keyword evidence="1" id="KW-0812">Transmembrane</keyword>
<gene>
    <name evidence="2" type="ORF">AMOR_05820</name>
</gene>
<protein>
    <recommendedName>
        <fullName evidence="4">DUF304 domain-containing protein</fullName>
    </recommendedName>
</protein>
<dbReference type="Proteomes" id="UP001162891">
    <property type="component" value="Chromosome"/>
</dbReference>
<keyword evidence="3" id="KW-1185">Reference proteome</keyword>
<reference evidence="3" key="1">
    <citation type="journal article" date="2022" name="Int. J. Syst. Evol. Microbiol.">
        <title>Anaeromyxobacter oryzae sp. nov., Anaeromyxobacter diazotrophicus sp. nov. and Anaeromyxobacter paludicola sp. nov., isolated from paddy soils.</title>
        <authorList>
            <person name="Itoh H."/>
            <person name="Xu Z."/>
            <person name="Mise K."/>
            <person name="Masuda Y."/>
            <person name="Ushijima N."/>
            <person name="Hayakawa C."/>
            <person name="Shiratori Y."/>
            <person name="Senoo K."/>
        </authorList>
    </citation>
    <scope>NUCLEOTIDE SEQUENCE [LARGE SCALE GENOMIC DNA]</scope>
    <source>
        <strain evidence="3">Red232</strain>
    </source>
</reference>
<proteinExistence type="predicted"/>